<keyword evidence="3" id="KW-1185">Reference proteome</keyword>
<gene>
    <name evidence="2" type="ORF">WA026_008168</name>
</gene>
<evidence type="ECO:0000313" key="3">
    <source>
        <dbReference type="Proteomes" id="UP001431783"/>
    </source>
</evidence>
<evidence type="ECO:0000256" key="1">
    <source>
        <dbReference type="SAM" id="MobiDB-lite"/>
    </source>
</evidence>
<dbReference type="EMBL" id="JARQZJ010000003">
    <property type="protein sequence ID" value="KAK9870606.1"/>
    <property type="molecule type" value="Genomic_DNA"/>
</dbReference>
<dbReference type="AlphaFoldDB" id="A0AAW1TR49"/>
<sequence>MSKDELNNIDQDISEVKPTEADQTNSKEVIDPVATVSQTTTFKPTQFWKPIEAPTKLPCEILTPNDSIDPSYTNLTLPYRVICHQRYQKCAREYRKQFIKEIKRQEAMQFRALDGIRIRREFCDPLIEPLPANDRIKLTAKQKFRLDELMRN</sequence>
<protein>
    <submittedName>
        <fullName evidence="2">Uncharacterized protein</fullName>
    </submittedName>
</protein>
<comment type="caution">
    <text evidence="2">The sequence shown here is derived from an EMBL/GenBank/DDBJ whole genome shotgun (WGS) entry which is preliminary data.</text>
</comment>
<evidence type="ECO:0000313" key="2">
    <source>
        <dbReference type="EMBL" id="KAK9870606.1"/>
    </source>
</evidence>
<reference evidence="2 3" key="1">
    <citation type="submission" date="2023-03" db="EMBL/GenBank/DDBJ databases">
        <title>Genome insight into feeding habits of ladybird beetles.</title>
        <authorList>
            <person name="Li H.-S."/>
            <person name="Huang Y.-H."/>
            <person name="Pang H."/>
        </authorList>
    </citation>
    <scope>NUCLEOTIDE SEQUENCE [LARGE SCALE GENOMIC DNA]</scope>
    <source>
        <strain evidence="2">SYSU_2023b</strain>
        <tissue evidence="2">Whole body</tissue>
    </source>
</reference>
<name>A0AAW1TR49_9CUCU</name>
<organism evidence="2 3">
    <name type="scientific">Henosepilachna vigintioctopunctata</name>
    <dbReference type="NCBI Taxonomy" id="420089"/>
    <lineage>
        <taxon>Eukaryota</taxon>
        <taxon>Metazoa</taxon>
        <taxon>Ecdysozoa</taxon>
        <taxon>Arthropoda</taxon>
        <taxon>Hexapoda</taxon>
        <taxon>Insecta</taxon>
        <taxon>Pterygota</taxon>
        <taxon>Neoptera</taxon>
        <taxon>Endopterygota</taxon>
        <taxon>Coleoptera</taxon>
        <taxon>Polyphaga</taxon>
        <taxon>Cucujiformia</taxon>
        <taxon>Coccinelloidea</taxon>
        <taxon>Coccinellidae</taxon>
        <taxon>Epilachninae</taxon>
        <taxon>Epilachnini</taxon>
        <taxon>Henosepilachna</taxon>
    </lineage>
</organism>
<dbReference type="Pfam" id="PF16037">
    <property type="entry name" value="DUF4790"/>
    <property type="match status" value="1"/>
</dbReference>
<proteinExistence type="predicted"/>
<dbReference type="Proteomes" id="UP001431783">
    <property type="component" value="Unassembled WGS sequence"/>
</dbReference>
<dbReference type="InterPro" id="IPR032004">
    <property type="entry name" value="DUF4790"/>
</dbReference>
<feature type="region of interest" description="Disordered" evidence="1">
    <location>
        <begin position="1"/>
        <end position="28"/>
    </location>
</feature>
<accession>A0AAW1TR49</accession>